<dbReference type="InterPro" id="IPR017907">
    <property type="entry name" value="Znf_RING_CS"/>
</dbReference>
<dbReference type="PROSITE" id="PS50089">
    <property type="entry name" value="ZF_RING_2"/>
    <property type="match status" value="1"/>
</dbReference>
<evidence type="ECO:0000256" key="3">
    <source>
        <dbReference type="ARBA" id="ARBA00022833"/>
    </source>
</evidence>
<dbReference type="EMBL" id="JARBDR010000918">
    <property type="protein sequence ID" value="KAJ8301401.1"/>
    <property type="molecule type" value="Genomic_DNA"/>
</dbReference>
<dbReference type="PANTHER" id="PTHR25462">
    <property type="entry name" value="BONUS, ISOFORM C-RELATED"/>
    <property type="match status" value="1"/>
</dbReference>
<evidence type="ECO:0000313" key="6">
    <source>
        <dbReference type="EMBL" id="KAJ8301401.1"/>
    </source>
</evidence>
<dbReference type="EMBL" id="JARBDR010000918">
    <property type="protein sequence ID" value="KAJ8302283.1"/>
    <property type="molecule type" value="Genomic_DNA"/>
</dbReference>
<dbReference type="Pfam" id="PF00097">
    <property type="entry name" value="zf-C3HC4"/>
    <property type="match status" value="1"/>
</dbReference>
<dbReference type="SUPFAM" id="SSF57850">
    <property type="entry name" value="RING/U-box"/>
    <property type="match status" value="1"/>
</dbReference>
<protein>
    <recommendedName>
        <fullName evidence="5">RING-type domain-containing protein</fullName>
    </recommendedName>
</protein>
<evidence type="ECO:0000256" key="1">
    <source>
        <dbReference type="ARBA" id="ARBA00022723"/>
    </source>
</evidence>
<sequence length="125" mass="14459">MENPRYSKSKLLCSLPELIKMTDVTETFEEQFFTCSICTDVFQEPKLLPCQHSFCKKCIQPYIKSAVISENNKTGFLCPYCRCFVEAENPESPAETWVDRLPTNFNLVCMIEAFDGKRSQSNHLR</sequence>
<accession>A0ABQ9E7Q5</accession>
<keyword evidence="8" id="KW-1185">Reference proteome</keyword>
<dbReference type="SMART" id="SM00184">
    <property type="entry name" value="RING"/>
    <property type="match status" value="1"/>
</dbReference>
<dbReference type="InterPro" id="IPR018957">
    <property type="entry name" value="Znf_C3HC4_RING-type"/>
</dbReference>
<keyword evidence="1" id="KW-0479">Metal-binding</keyword>
<dbReference type="Proteomes" id="UP001217089">
    <property type="component" value="Unassembled WGS sequence"/>
</dbReference>
<dbReference type="PANTHER" id="PTHR25462:SF296">
    <property type="entry name" value="MEIOTIC P26, ISOFORM F"/>
    <property type="match status" value="1"/>
</dbReference>
<feature type="domain" description="RING-type" evidence="5">
    <location>
        <begin position="35"/>
        <end position="82"/>
    </location>
</feature>
<comment type="caution">
    <text evidence="6">The sequence shown here is derived from an EMBL/GenBank/DDBJ whole genome shotgun (WGS) entry which is preliminary data.</text>
</comment>
<keyword evidence="3" id="KW-0862">Zinc</keyword>
<reference evidence="6 8" key="1">
    <citation type="submission" date="2022-12" db="EMBL/GenBank/DDBJ databases">
        <title>Chromosome-level genome of Tegillarca granosa.</title>
        <authorList>
            <person name="Kim J."/>
        </authorList>
    </citation>
    <scope>NUCLEOTIDE SEQUENCE [LARGE SCALE GENOMIC DNA]</scope>
    <source>
        <strain evidence="6">Teg-2019</strain>
        <tissue evidence="6">Adductor muscle</tissue>
    </source>
</reference>
<gene>
    <name evidence="6" type="ORF">KUTeg_020388</name>
    <name evidence="7" type="ORF">KUTeg_021270</name>
</gene>
<dbReference type="PROSITE" id="PS00518">
    <property type="entry name" value="ZF_RING_1"/>
    <property type="match status" value="1"/>
</dbReference>
<dbReference type="Gene3D" id="3.30.40.10">
    <property type="entry name" value="Zinc/RING finger domain, C3HC4 (zinc finger)"/>
    <property type="match status" value="1"/>
</dbReference>
<evidence type="ECO:0000313" key="7">
    <source>
        <dbReference type="EMBL" id="KAJ8302283.1"/>
    </source>
</evidence>
<evidence type="ECO:0000313" key="8">
    <source>
        <dbReference type="Proteomes" id="UP001217089"/>
    </source>
</evidence>
<evidence type="ECO:0000256" key="2">
    <source>
        <dbReference type="ARBA" id="ARBA00022771"/>
    </source>
</evidence>
<evidence type="ECO:0000256" key="4">
    <source>
        <dbReference type="PROSITE-ProRule" id="PRU00175"/>
    </source>
</evidence>
<dbReference type="InterPro" id="IPR047153">
    <property type="entry name" value="TRIM45/56/19-like"/>
</dbReference>
<name>A0ABQ9E7Q5_TEGGR</name>
<evidence type="ECO:0000259" key="5">
    <source>
        <dbReference type="PROSITE" id="PS50089"/>
    </source>
</evidence>
<dbReference type="InterPro" id="IPR013083">
    <property type="entry name" value="Znf_RING/FYVE/PHD"/>
</dbReference>
<proteinExistence type="predicted"/>
<keyword evidence="2 4" id="KW-0863">Zinc-finger</keyword>
<organism evidence="6 8">
    <name type="scientific">Tegillarca granosa</name>
    <name type="common">Malaysian cockle</name>
    <name type="synonym">Anadara granosa</name>
    <dbReference type="NCBI Taxonomy" id="220873"/>
    <lineage>
        <taxon>Eukaryota</taxon>
        <taxon>Metazoa</taxon>
        <taxon>Spiralia</taxon>
        <taxon>Lophotrochozoa</taxon>
        <taxon>Mollusca</taxon>
        <taxon>Bivalvia</taxon>
        <taxon>Autobranchia</taxon>
        <taxon>Pteriomorphia</taxon>
        <taxon>Arcoida</taxon>
        <taxon>Arcoidea</taxon>
        <taxon>Arcidae</taxon>
        <taxon>Tegillarca</taxon>
    </lineage>
</organism>
<dbReference type="InterPro" id="IPR001841">
    <property type="entry name" value="Znf_RING"/>
</dbReference>